<dbReference type="PANTHER" id="PTHR34075">
    <property type="entry name" value="BLR3430 PROTEIN"/>
    <property type="match status" value="1"/>
</dbReference>
<comment type="caution">
    <text evidence="2">The sequence shown here is derived from an EMBL/GenBank/DDBJ whole genome shotgun (WGS) entry which is preliminary data.</text>
</comment>
<dbReference type="Proteomes" id="UP000177026">
    <property type="component" value="Unassembled WGS sequence"/>
</dbReference>
<name>A0A1F7GGL5_9BACT</name>
<dbReference type="InterPro" id="IPR012340">
    <property type="entry name" value="NA-bd_OB-fold"/>
</dbReference>
<reference evidence="2 3" key="1">
    <citation type="journal article" date="2016" name="Nat. Commun.">
        <title>Thousands of microbial genomes shed light on interconnected biogeochemical processes in an aquifer system.</title>
        <authorList>
            <person name="Anantharaman K."/>
            <person name="Brown C.T."/>
            <person name="Hug L.A."/>
            <person name="Sharon I."/>
            <person name="Castelle C.J."/>
            <person name="Probst A.J."/>
            <person name="Thomas B.C."/>
            <person name="Singh A."/>
            <person name="Wilkins M.J."/>
            <person name="Karaoz U."/>
            <person name="Brodie E.L."/>
            <person name="Williams K.H."/>
            <person name="Hubbard S.S."/>
            <person name="Banfield J.F."/>
        </authorList>
    </citation>
    <scope>NUCLEOTIDE SEQUENCE [LARGE SCALE GENOMIC DNA]</scope>
</reference>
<dbReference type="AlphaFoldDB" id="A0A1F7GGL5"/>
<evidence type="ECO:0000259" key="1">
    <source>
        <dbReference type="Pfam" id="PF01796"/>
    </source>
</evidence>
<dbReference type="EMBL" id="MFZI01000076">
    <property type="protein sequence ID" value="OGK18077.1"/>
    <property type="molecule type" value="Genomic_DNA"/>
</dbReference>
<evidence type="ECO:0000313" key="3">
    <source>
        <dbReference type="Proteomes" id="UP000177026"/>
    </source>
</evidence>
<protein>
    <recommendedName>
        <fullName evidence="1">ChsH2 C-terminal OB-fold domain-containing protein</fullName>
    </recommendedName>
</protein>
<dbReference type="PANTHER" id="PTHR34075:SF5">
    <property type="entry name" value="BLR3430 PROTEIN"/>
    <property type="match status" value="1"/>
</dbReference>
<gene>
    <name evidence="2" type="ORF">A2866_03035</name>
</gene>
<dbReference type="Pfam" id="PF01796">
    <property type="entry name" value="OB_ChsH2_C"/>
    <property type="match status" value="1"/>
</dbReference>
<dbReference type="InterPro" id="IPR002878">
    <property type="entry name" value="ChsH2_C"/>
</dbReference>
<feature type="domain" description="ChsH2 C-terminal OB-fold" evidence="1">
    <location>
        <begin position="17"/>
        <end position="74"/>
    </location>
</feature>
<accession>A0A1F7GGL5</accession>
<dbReference type="InterPro" id="IPR052513">
    <property type="entry name" value="Thioester_dehydratase-like"/>
</dbReference>
<dbReference type="SUPFAM" id="SSF50249">
    <property type="entry name" value="Nucleic acid-binding proteins"/>
    <property type="match status" value="1"/>
</dbReference>
<sequence>MISPVKIWRRQKEIKQNLGKKGKILTWTIIYVAGSEFKTYAPYPVAVVKLESGKRITTQLVDYRKEDLKIGQRVIVILRKVREGTNEDVLVYGLKVKPIF</sequence>
<proteinExistence type="predicted"/>
<organism evidence="2 3">
    <name type="scientific">Candidatus Roizmanbacteria bacterium RIFCSPHIGHO2_01_FULL_39_8</name>
    <dbReference type="NCBI Taxonomy" id="1802033"/>
    <lineage>
        <taxon>Bacteria</taxon>
        <taxon>Candidatus Roizmaniibacteriota</taxon>
    </lineage>
</organism>
<evidence type="ECO:0000313" key="2">
    <source>
        <dbReference type="EMBL" id="OGK18077.1"/>
    </source>
</evidence>